<proteinExistence type="predicted"/>
<dbReference type="AlphaFoldDB" id="A0A1M6YKQ9"/>
<protein>
    <submittedName>
        <fullName evidence="1">Uncharacterized protein</fullName>
    </submittedName>
</protein>
<dbReference type="Proteomes" id="UP000184130">
    <property type="component" value="Unassembled WGS sequence"/>
</dbReference>
<name>A0A1M6YKQ9_XYLRU</name>
<sequence length="145" mass="17278">MLDIDPEEVHGLQDLVSALKSYRNRDKLTIKENPQNEFEWTLDDCIKKSPSFRVFCQEVRPDYLQQLLPLCIELDYYLKDTSTGNCLTFNIGKHEKADIYHILIRIWEECFGKYTCIKWYYEYISKITNLANNSGAVRKTIERRR</sequence>
<dbReference type="RefSeq" id="WP_073211179.1">
    <property type="nucleotide sequence ID" value="NZ_FRBD01000029.1"/>
</dbReference>
<reference evidence="1 2" key="1">
    <citation type="submission" date="2016-11" db="EMBL/GenBank/DDBJ databases">
        <authorList>
            <person name="Jaros S."/>
            <person name="Januszkiewicz K."/>
            <person name="Wedrychowicz H."/>
        </authorList>
    </citation>
    <scope>NUCLEOTIDE SEQUENCE [LARGE SCALE GENOMIC DNA]</scope>
    <source>
        <strain evidence="1 2">KHT3</strain>
    </source>
</reference>
<organism evidence="1 2">
    <name type="scientific">Xylanibacter ruminicola</name>
    <name type="common">Prevotella ruminicola</name>
    <dbReference type="NCBI Taxonomy" id="839"/>
    <lineage>
        <taxon>Bacteria</taxon>
        <taxon>Pseudomonadati</taxon>
        <taxon>Bacteroidota</taxon>
        <taxon>Bacteroidia</taxon>
        <taxon>Bacteroidales</taxon>
        <taxon>Prevotellaceae</taxon>
        <taxon>Xylanibacter</taxon>
    </lineage>
</organism>
<accession>A0A1M6YKQ9</accession>
<gene>
    <name evidence="1" type="ORF">SAMN05216463_1299</name>
</gene>
<evidence type="ECO:0000313" key="1">
    <source>
        <dbReference type="EMBL" id="SHL18703.1"/>
    </source>
</evidence>
<dbReference type="EMBL" id="FRBD01000029">
    <property type="protein sequence ID" value="SHL18703.1"/>
    <property type="molecule type" value="Genomic_DNA"/>
</dbReference>
<evidence type="ECO:0000313" key="2">
    <source>
        <dbReference type="Proteomes" id="UP000184130"/>
    </source>
</evidence>